<evidence type="ECO:0000313" key="2">
    <source>
        <dbReference type="EMBL" id="MDX8525140.1"/>
    </source>
</evidence>
<dbReference type="EMBL" id="JAVIJF010000007">
    <property type="protein sequence ID" value="MDX8525140.1"/>
    <property type="molecule type" value="Genomic_DNA"/>
</dbReference>
<evidence type="ECO:0000313" key="3">
    <source>
        <dbReference type="Proteomes" id="UP001276840"/>
    </source>
</evidence>
<evidence type="ECO:0000259" key="1">
    <source>
        <dbReference type="Pfam" id="PF19263"/>
    </source>
</evidence>
<dbReference type="Proteomes" id="UP001276840">
    <property type="component" value="Unassembled WGS sequence"/>
</dbReference>
<feature type="domain" description="NrS-1 polymerase-like helicase" evidence="1">
    <location>
        <begin position="565"/>
        <end position="674"/>
    </location>
</feature>
<dbReference type="RefSeq" id="WP_320233060.1">
    <property type="nucleotide sequence ID" value="NZ_JAVIJF010000007.1"/>
</dbReference>
<dbReference type="Gene3D" id="3.30.70.1790">
    <property type="entry name" value="RepB DNA-primase, N-terminal domain"/>
    <property type="match status" value="1"/>
</dbReference>
<comment type="caution">
    <text evidence="2">The sequence shown here is derived from an EMBL/GenBank/DDBJ whole genome shotgun (WGS) entry which is preliminary data.</text>
</comment>
<protein>
    <submittedName>
        <fullName evidence="2">DUF5906 domain-containing protein</fullName>
    </submittedName>
</protein>
<gene>
    <name evidence="2" type="ORF">RFM68_11525</name>
</gene>
<sequence length="880" mass="96884">MTALANQARALVAGAIISKPANENNPSAPSAVLSIERFFETIFGPRVDRSSIHVVTFGPEPGLGQAKWFGRRWNGIPFDPGFNNYFTIAPLKPGMGRTLGAVMRHVLIVADDVGTKVDPIKLMQAMGCPPTFKIETSPGNQTWGWVLNKPVDPTDTDGVQLLAASRDYMKHHNLTDPGTADPVRLIRLYVGTNTKEAYQNPFDGSFPSCGLIEWNPTNTIDLEALGERLLGPDFWTIARSGNFLSMANVRDGSGTADFSDPLIKLWAEVGGDPRRGSGPGKVDANCPNMAAHSQRPESGFAFLGGGIVKCQHGECGHLTVKDMHGLMYAEYERQVEDRRKSGALVDDGSGHLADVFTGEPVPVTGANFIARQVFLASEQVQAEALGVPVEEVQERIAREAQELSDRDQKHDAAKAAAITALGLRFIYVASRDEFYDLLARVFLSDKQLDRHEAVVSLFPAGGTGYRRASNYLLNHGIVRRVYGIAYVPGNSSAVVDDEDEHGRRVPCVNIWVGSDVGQSHGIPRAWLRLMRFVYPNREFRRFLIRWMAFNVQHPEKRTSQIPLTIGGQGTGKDMSLGPFIQIMGRHNVETVTPERLASPFNDWMRSKIVVLSELKLTGDARAYNRLKDASSVDERLIPINEKNKRPYMIRPRINFIAMSNHADAIVGVEGDDRRWAMYHSDAARHPDPNAGPKVAGSIAFYSETAKHLTDRAEIERVHGLLARLDIRDYNPSAPAPDFAGTKASMIAETLAEPARWTYDECREGQFKDRELLTIEEVLAAGSGSDSNRVRQQITTRAVRDGMNAAGCTSIGQVRIGGRERARLWIGANVPPTRRAALVGLTPKEQGDLHRQEVVSARARQMPVWPETPAPAAETKPCDVD</sequence>
<organism evidence="2 3">
    <name type="scientific">Mesorhizobium montanum</name>
    <dbReference type="NCBI Taxonomy" id="3072323"/>
    <lineage>
        <taxon>Bacteria</taxon>
        <taxon>Pseudomonadati</taxon>
        <taxon>Pseudomonadota</taxon>
        <taxon>Alphaproteobacteria</taxon>
        <taxon>Hyphomicrobiales</taxon>
        <taxon>Phyllobacteriaceae</taxon>
        <taxon>Mesorhizobium</taxon>
    </lineage>
</organism>
<accession>A0ABU4ZIH9</accession>
<keyword evidence="3" id="KW-1185">Reference proteome</keyword>
<proteinExistence type="predicted"/>
<dbReference type="Pfam" id="PF19263">
    <property type="entry name" value="DUF5906"/>
    <property type="match status" value="1"/>
</dbReference>
<name>A0ABU4ZIH9_9HYPH</name>
<dbReference type="InterPro" id="IPR045455">
    <property type="entry name" value="NrS-1_pol-like_helicase"/>
</dbReference>
<reference evidence="2 3" key="1">
    <citation type="submission" date="2023-08" db="EMBL/GenBank/DDBJ databases">
        <title>Implementing the SeqCode for naming new Mesorhizobium species isolated from Vachellia karroo root nodules.</title>
        <authorList>
            <person name="Van Lill M."/>
        </authorList>
    </citation>
    <scope>NUCLEOTIDE SEQUENCE [LARGE SCALE GENOMIC DNA]</scope>
    <source>
        <strain evidence="2 3">MSK 1335</strain>
    </source>
</reference>